<dbReference type="AlphaFoldDB" id="A0A1K2HQA0"/>
<evidence type="ECO:0000259" key="2">
    <source>
        <dbReference type="Pfam" id="PF04773"/>
    </source>
</evidence>
<keyword evidence="1" id="KW-0732">Signal</keyword>
<name>A0A1K2HQA0_9NEIS</name>
<dbReference type="STRING" id="1121279.SAMN02745887_03306"/>
<evidence type="ECO:0000256" key="1">
    <source>
        <dbReference type="SAM" id="SignalP"/>
    </source>
</evidence>
<dbReference type="Pfam" id="PF04773">
    <property type="entry name" value="FecR"/>
    <property type="match status" value="1"/>
</dbReference>
<feature type="domain" description="FecR protein" evidence="2">
    <location>
        <begin position="55"/>
        <end position="159"/>
    </location>
</feature>
<protein>
    <submittedName>
        <fullName evidence="3">FecR family protein</fullName>
    </submittedName>
</protein>
<proteinExistence type="predicted"/>
<dbReference type="OrthoDB" id="369729at2"/>
<evidence type="ECO:0000313" key="4">
    <source>
        <dbReference type="Proteomes" id="UP000186513"/>
    </source>
</evidence>
<evidence type="ECO:0000313" key="3">
    <source>
        <dbReference type="EMBL" id="SFZ78988.1"/>
    </source>
</evidence>
<reference evidence="3 4" key="1">
    <citation type="submission" date="2016-11" db="EMBL/GenBank/DDBJ databases">
        <authorList>
            <person name="Jaros S."/>
            <person name="Januszkiewicz K."/>
            <person name="Wedrychowicz H."/>
        </authorList>
    </citation>
    <scope>NUCLEOTIDE SEQUENCE [LARGE SCALE GENOMIC DNA]</scope>
    <source>
        <strain evidence="3 4">DSM 18899</strain>
    </source>
</reference>
<sequence>MLRFAVLLFCAGLALPGLANDAATVSQLAGVLSVRQLDGAVKLLALNSTVRAGDLLSTGPKSYARLKFVDGGELTLRPNTQLRIDDFRFEQDKPEQDNAFFQLLKGGLRAVTGLVGKRNNLAAYKMTTPTATIGIRGTNYGALYCQDDCADYQTNTGQVPANGLHVDVHEGQIVVSNALGSQQYQAGQFGFVGPNQPPLPVPASAGVPIATDRGINRPPETVLGEQADRQNFECTME</sequence>
<dbReference type="RefSeq" id="WP_072429791.1">
    <property type="nucleotide sequence ID" value="NZ_FPKR01000014.1"/>
</dbReference>
<accession>A0A1K2HQA0</accession>
<dbReference type="PANTHER" id="PTHR38731:SF1">
    <property type="entry name" value="FECR PROTEIN DOMAIN-CONTAINING PROTEIN"/>
    <property type="match status" value="1"/>
</dbReference>
<dbReference type="InterPro" id="IPR006860">
    <property type="entry name" value="FecR"/>
</dbReference>
<dbReference type="PANTHER" id="PTHR38731">
    <property type="entry name" value="LIPL45-RELATED LIPOPROTEIN-RELATED"/>
    <property type="match status" value="1"/>
</dbReference>
<dbReference type="EMBL" id="FPKR01000014">
    <property type="protein sequence ID" value="SFZ78988.1"/>
    <property type="molecule type" value="Genomic_DNA"/>
</dbReference>
<organism evidence="3 4">
    <name type="scientific">Chitinimonas taiwanensis DSM 18899</name>
    <dbReference type="NCBI Taxonomy" id="1121279"/>
    <lineage>
        <taxon>Bacteria</taxon>
        <taxon>Pseudomonadati</taxon>
        <taxon>Pseudomonadota</taxon>
        <taxon>Betaproteobacteria</taxon>
        <taxon>Neisseriales</taxon>
        <taxon>Chitinibacteraceae</taxon>
        <taxon>Chitinimonas</taxon>
    </lineage>
</organism>
<dbReference type="Proteomes" id="UP000186513">
    <property type="component" value="Unassembled WGS sequence"/>
</dbReference>
<keyword evidence="4" id="KW-1185">Reference proteome</keyword>
<gene>
    <name evidence="3" type="ORF">SAMN02745887_03306</name>
</gene>
<feature type="signal peptide" evidence="1">
    <location>
        <begin position="1"/>
        <end position="19"/>
    </location>
</feature>
<feature type="chain" id="PRO_5012024023" evidence="1">
    <location>
        <begin position="20"/>
        <end position="237"/>
    </location>
</feature>